<protein>
    <recommendedName>
        <fullName evidence="4">Prophage protein</fullName>
    </recommendedName>
</protein>
<name>A0AAN3YWZ8_PROMI</name>
<evidence type="ECO:0008006" key="4">
    <source>
        <dbReference type="Google" id="ProtNLM"/>
    </source>
</evidence>
<evidence type="ECO:0000313" key="2">
    <source>
        <dbReference type="EMBL" id="EKW9778261.1"/>
    </source>
</evidence>
<dbReference type="Proteomes" id="UP001171165">
    <property type="component" value="Unassembled WGS sequence"/>
</dbReference>
<accession>A0AAN3YWZ8</accession>
<comment type="caution">
    <text evidence="2">The sequence shown here is derived from an EMBL/GenBank/DDBJ whole genome shotgun (WGS) entry which is preliminary data.</text>
</comment>
<dbReference type="RefSeq" id="WP_049212495.1">
    <property type="nucleotide sequence ID" value="NZ_CAXONO010000068.1"/>
</dbReference>
<evidence type="ECO:0000256" key="1">
    <source>
        <dbReference type="SAM" id="Phobius"/>
    </source>
</evidence>
<dbReference type="EMBL" id="ABKSPD020000029">
    <property type="protein sequence ID" value="EKW9778261.1"/>
    <property type="molecule type" value="Genomic_DNA"/>
</dbReference>
<evidence type="ECO:0000313" key="3">
    <source>
        <dbReference type="Proteomes" id="UP001171165"/>
    </source>
</evidence>
<dbReference type="AlphaFoldDB" id="A0AAN3YWZ8"/>
<proteinExistence type="predicted"/>
<reference evidence="2" key="1">
    <citation type="submission" date="2023-06" db="EMBL/GenBank/DDBJ databases">
        <authorList>
            <consortium name="Clinical and Environmental Microbiology Branch: Whole genome sequencing antimicrobial resistance pathogens in the healthcare setting"/>
        </authorList>
    </citation>
    <scope>NUCLEOTIDE SEQUENCE</scope>
    <source>
        <strain evidence="2">Microbial</strain>
    </source>
</reference>
<gene>
    <name evidence="2" type="ORF">PW210_004150</name>
</gene>
<keyword evidence="1" id="KW-0472">Membrane</keyword>
<feature type="transmembrane region" description="Helical" evidence="1">
    <location>
        <begin position="29"/>
        <end position="47"/>
    </location>
</feature>
<organism evidence="2 3">
    <name type="scientific">Proteus mirabilis</name>
    <dbReference type="NCBI Taxonomy" id="584"/>
    <lineage>
        <taxon>Bacteria</taxon>
        <taxon>Pseudomonadati</taxon>
        <taxon>Pseudomonadota</taxon>
        <taxon>Gammaproteobacteria</taxon>
        <taxon>Enterobacterales</taxon>
        <taxon>Morganellaceae</taxon>
        <taxon>Proteus</taxon>
    </lineage>
</organism>
<keyword evidence="1" id="KW-1133">Transmembrane helix</keyword>
<dbReference type="PROSITE" id="PS51257">
    <property type="entry name" value="PROKAR_LIPOPROTEIN"/>
    <property type="match status" value="1"/>
</dbReference>
<keyword evidence="1" id="KW-0812">Transmembrane</keyword>
<sequence>MKFLTITALLVGIAGACLLSFGAWLTYPPMGYMCAGGLCLFWSYLVSKALGQSRNSKEE</sequence>